<evidence type="ECO:0000313" key="1">
    <source>
        <dbReference type="EMBL" id="KEJ87746.1"/>
    </source>
</evidence>
<dbReference type="eggNOG" id="COG3754">
    <property type="taxonomic scope" value="Bacteria"/>
</dbReference>
<accession>A0A073IE14</accession>
<dbReference type="RefSeq" id="WP_037952729.1">
    <property type="nucleotide sequence ID" value="NZ_JAMC01000022.1"/>
</dbReference>
<reference evidence="1 2" key="1">
    <citation type="submission" date="2014-01" db="EMBL/GenBank/DDBJ databases">
        <title>Sulfitobacter donghicola JCM 14565 Genome Sequencing.</title>
        <authorList>
            <person name="Lai Q."/>
            <person name="Hong Z."/>
        </authorList>
    </citation>
    <scope>NUCLEOTIDE SEQUENCE [LARGE SCALE GENOMIC DNA]</scope>
    <source>
        <strain evidence="1 2">JCM 14565</strain>
    </source>
</reference>
<dbReference type="PANTHER" id="PTHR41244:SF1">
    <property type="entry name" value="GLYCOSYLTRANSFERASE"/>
    <property type="match status" value="1"/>
</dbReference>
<comment type="caution">
    <text evidence="1">The sequence shown here is derived from an EMBL/GenBank/DDBJ whole genome shotgun (WGS) entry which is preliminary data.</text>
</comment>
<proteinExistence type="predicted"/>
<protein>
    <recommendedName>
        <fullName evidence="3">Lipopolysaccharide biosynthesis protein</fullName>
    </recommendedName>
</protein>
<evidence type="ECO:0008006" key="3">
    <source>
        <dbReference type="Google" id="ProtNLM"/>
    </source>
</evidence>
<dbReference type="Proteomes" id="UP000027734">
    <property type="component" value="Unassembled WGS sequence"/>
</dbReference>
<keyword evidence="2" id="KW-1185">Reference proteome</keyword>
<evidence type="ECO:0000313" key="2">
    <source>
        <dbReference type="Proteomes" id="UP000027734"/>
    </source>
</evidence>
<organism evidence="1 2">
    <name type="scientific">Sulfitobacter donghicola DSW-25 = KCTC 12864 = JCM 14565</name>
    <dbReference type="NCBI Taxonomy" id="1300350"/>
    <lineage>
        <taxon>Bacteria</taxon>
        <taxon>Pseudomonadati</taxon>
        <taxon>Pseudomonadota</taxon>
        <taxon>Alphaproteobacteria</taxon>
        <taxon>Rhodobacterales</taxon>
        <taxon>Roseobacteraceae</taxon>
        <taxon>Sulfitobacter</taxon>
    </lineage>
</organism>
<name>A0A073IE14_9RHOB</name>
<gene>
    <name evidence="1" type="ORF">DSW25_05335</name>
</gene>
<dbReference type="CDD" id="cd11579">
    <property type="entry name" value="Glyco_tran_WbsX"/>
    <property type="match status" value="1"/>
</dbReference>
<dbReference type="EMBL" id="JAMC01000022">
    <property type="protein sequence ID" value="KEJ87746.1"/>
    <property type="molecule type" value="Genomic_DNA"/>
</dbReference>
<dbReference type="Pfam" id="PF14307">
    <property type="entry name" value="Glyco_tran_WbsX"/>
    <property type="match status" value="1"/>
</dbReference>
<dbReference type="InterPro" id="IPR032719">
    <property type="entry name" value="WbsX"/>
</dbReference>
<sequence length="342" mass="38839">GKGFTEWRGVVAAQSMFDGHNQPLLPTDLGFYDLRATEVMGEQAALAQAHGVDAFCVYHYWFDGRRVLEAPLDKLLERPEINFPFYLCWANESWRRNWDGLSGTVLLEQTYKRGFEQKLVDDSLKYMRDPRYIRPDGVRPRFVIYRPEDMPDPAASVAKMRRAWAAAGIGDVELGAVCFHVGGDAPVADDLFDFWVEMPPHGIVTMDDYVFGGPEGNKLGRDVRTGFKGLVYDYNKVIKNSVSKEYVNGLPDNTICGVMPSWDNSARRGYKAHMAYGANPARFGVWLDEVKRHRISGSYRKELFVNAWNEWAEKAVIEPNSAYGDMALRMLEEKVGKENNDV</sequence>
<dbReference type="STRING" id="1300350.Z948_2"/>
<dbReference type="Gene3D" id="3.20.20.80">
    <property type="entry name" value="Glycosidases"/>
    <property type="match status" value="1"/>
</dbReference>
<feature type="non-terminal residue" evidence="1">
    <location>
        <position position="1"/>
    </location>
</feature>
<dbReference type="AlphaFoldDB" id="A0A073IE14"/>
<dbReference type="PANTHER" id="PTHR41244">
    <property type="entry name" value="RHAMNAN SYNTHESIS F"/>
    <property type="match status" value="1"/>
</dbReference>